<name>A0A4E0RH46_FASHE</name>
<dbReference type="Pfam" id="PF07919">
    <property type="entry name" value="Gryzun"/>
    <property type="match status" value="1"/>
</dbReference>
<protein>
    <recommendedName>
        <fullName evidence="1">Gryzun putative trafficking through Golgi domain-containing protein</fullName>
    </recommendedName>
</protein>
<dbReference type="EMBL" id="JXXN02000567">
    <property type="protein sequence ID" value="THD26976.1"/>
    <property type="molecule type" value="Genomic_DNA"/>
</dbReference>
<proteinExistence type="predicted"/>
<organism evidence="2 3">
    <name type="scientific">Fasciola hepatica</name>
    <name type="common">Liver fluke</name>
    <dbReference type="NCBI Taxonomy" id="6192"/>
    <lineage>
        <taxon>Eukaryota</taxon>
        <taxon>Metazoa</taxon>
        <taxon>Spiralia</taxon>
        <taxon>Lophotrochozoa</taxon>
        <taxon>Platyhelminthes</taxon>
        <taxon>Trematoda</taxon>
        <taxon>Digenea</taxon>
        <taxon>Plagiorchiida</taxon>
        <taxon>Echinostomata</taxon>
        <taxon>Echinostomatoidea</taxon>
        <taxon>Fasciolidae</taxon>
        <taxon>Fasciola</taxon>
    </lineage>
</organism>
<dbReference type="Proteomes" id="UP000230066">
    <property type="component" value="Unassembled WGS sequence"/>
</dbReference>
<accession>A0A4E0RH46</accession>
<dbReference type="InterPro" id="IPR012880">
    <property type="entry name" value="Gryzun"/>
</dbReference>
<reference evidence="2" key="1">
    <citation type="submission" date="2019-03" db="EMBL/GenBank/DDBJ databases">
        <title>Improved annotation for the trematode Fasciola hepatica.</title>
        <authorList>
            <person name="Choi Y.-J."/>
            <person name="Martin J."/>
            <person name="Mitreva M."/>
        </authorList>
    </citation>
    <scope>NUCLEOTIDE SEQUENCE [LARGE SCALE GENOMIC DNA]</scope>
</reference>
<feature type="domain" description="Gryzun putative trafficking through Golgi" evidence="1">
    <location>
        <begin position="436"/>
        <end position="560"/>
    </location>
</feature>
<gene>
    <name evidence="2" type="ORF">D915_002079</name>
</gene>
<evidence type="ECO:0000259" key="1">
    <source>
        <dbReference type="Pfam" id="PF07919"/>
    </source>
</evidence>
<sequence>MILLSMDSETLGQQIKVDSVHVQLTCPQTETRFSTTDRPLVTLVWYWAVADWPVTPHHTSRKSAETDVHRSSGSTRSTLWNTNFTVSKLDRDPGPVRWDLIPPEFRDQCVSVELPRIPPKWDLVGTQIHTEIQDHISKLDVSLLHVPPALTREAYTIRCDVFNTEAMDVTHMTCNVQLIERLHVTPGGAIDPDMPIRDPLLGQKSCDHLVIGEASALPPDDLSAPTCIAGSVSIPTSSTSQLDDLKSEDRVTCPISIRFLLPGPRTLRVQFAYQTVLPNPAVPDFLISVPGCIPSTNLTGTQSGQSQITAIDVGRVSAASDHLIRSHCVKSVQVDLDVREPFGLTCQTLSLEQSPISDLIVGENFLLYLTLTNTSSCELEVVNTRVELTPPVLFTDEEPDEQIANLPLSADDCASECQVLCIGRTQSNQEVLNLGSYVVQWRRISSSLSSSDSSTTNETQLVTTVFSLLSCSIVDLPVRIWVDMPAFGTLLTPMNVLYVFENQTIYPQEAQILLEPSPGFMFSGQSKTKVRLLPSSPLYLSYVFLPLRSGNVVLPRLRISLARFGHTGSTEQHTLKLHMEEKMLRPIPVHLFIAPSGKGVSSLVTETSKRKVASPD</sequence>
<dbReference type="PANTHER" id="PTHR14374:SF0">
    <property type="entry name" value="TRAFFICKING PROTEIN PARTICLE COMPLEX SUBUNIT 11"/>
    <property type="match status" value="1"/>
</dbReference>
<keyword evidence="3" id="KW-1185">Reference proteome</keyword>
<comment type="caution">
    <text evidence="2">The sequence shown here is derived from an EMBL/GenBank/DDBJ whole genome shotgun (WGS) entry which is preliminary data.</text>
</comment>
<evidence type="ECO:0000313" key="2">
    <source>
        <dbReference type="EMBL" id="THD26976.1"/>
    </source>
</evidence>
<evidence type="ECO:0000313" key="3">
    <source>
        <dbReference type="Proteomes" id="UP000230066"/>
    </source>
</evidence>
<dbReference type="AlphaFoldDB" id="A0A4E0RH46"/>
<dbReference type="PANTHER" id="PTHR14374">
    <property type="entry name" value="FOIE GRAS"/>
    <property type="match status" value="1"/>
</dbReference>